<reference evidence="1 2" key="1">
    <citation type="submission" date="2018-06" db="EMBL/GenBank/DDBJ databases">
        <title>Genomic Encyclopedia of Type Strains, Phase IV (KMG-V): Genome sequencing to study the core and pangenomes of soil and plant-associated prokaryotes.</title>
        <authorList>
            <person name="Whitman W."/>
        </authorList>
    </citation>
    <scope>NUCLEOTIDE SEQUENCE [LARGE SCALE GENOMIC DNA]</scope>
    <source>
        <strain evidence="1 2">SRCL-318</strain>
    </source>
</reference>
<dbReference type="EMBL" id="QJSQ01000014">
    <property type="protein sequence ID" value="PYE21431.1"/>
    <property type="molecule type" value="Genomic_DNA"/>
</dbReference>
<gene>
    <name evidence="1" type="ORF">C7410_11472</name>
</gene>
<dbReference type="RefSeq" id="WP_244922956.1">
    <property type="nucleotide sequence ID" value="NZ_QJSQ01000014.1"/>
</dbReference>
<protein>
    <submittedName>
        <fullName evidence="1">Uncharacterized protein</fullName>
    </submittedName>
</protein>
<evidence type="ECO:0000313" key="2">
    <source>
        <dbReference type="Proteomes" id="UP000247772"/>
    </source>
</evidence>
<comment type="caution">
    <text evidence="1">The sequence shown here is derived from an EMBL/GenBank/DDBJ whole genome shotgun (WGS) entry which is preliminary data.</text>
</comment>
<evidence type="ECO:0000313" key="1">
    <source>
        <dbReference type="EMBL" id="PYE21431.1"/>
    </source>
</evidence>
<accession>A0A2V4TC89</accession>
<organism evidence="1 2">
    <name type="scientific">Paraburkholderia silvatlantica</name>
    <dbReference type="NCBI Taxonomy" id="321895"/>
    <lineage>
        <taxon>Bacteria</taxon>
        <taxon>Pseudomonadati</taxon>
        <taxon>Pseudomonadota</taxon>
        <taxon>Betaproteobacteria</taxon>
        <taxon>Burkholderiales</taxon>
        <taxon>Burkholderiaceae</taxon>
        <taxon>Paraburkholderia</taxon>
    </lineage>
</organism>
<name>A0A2V4TC89_9BURK</name>
<dbReference type="Proteomes" id="UP000247772">
    <property type="component" value="Unassembled WGS sequence"/>
</dbReference>
<dbReference type="AlphaFoldDB" id="A0A2V4TC89"/>
<sequence>MSGVSAIEDSARLAIVEQSGIVVVTLIEGLARAELLRSRLTRQEVHRQLTRLADGADGLSFRIRAAMPEIDWDGWIWMRAQLKSQAGTAMDDALWFACESLVPATLLWLRVHRQSQGALFQMAP</sequence>
<proteinExistence type="predicted"/>